<evidence type="ECO:0000313" key="2">
    <source>
        <dbReference type="Proteomes" id="UP000552883"/>
    </source>
</evidence>
<comment type="caution">
    <text evidence="1">The sequence shown here is derived from an EMBL/GenBank/DDBJ whole genome shotgun (WGS) entry which is preliminary data.</text>
</comment>
<proteinExistence type="predicted"/>
<accession>A0A840X7U8</accession>
<reference evidence="1 2" key="1">
    <citation type="submission" date="2020-08" db="EMBL/GenBank/DDBJ databases">
        <title>Sequencing the genomes of 1000 actinobacteria strains.</title>
        <authorList>
            <person name="Klenk H.-P."/>
        </authorList>
    </citation>
    <scope>NUCLEOTIDE SEQUENCE [LARGE SCALE GENOMIC DNA]</scope>
    <source>
        <strain evidence="1 2">DSM 23889</strain>
    </source>
</reference>
<gene>
    <name evidence="1" type="ORF">BJ959_000721</name>
</gene>
<evidence type="ECO:0000313" key="1">
    <source>
        <dbReference type="EMBL" id="MBB5617225.1"/>
    </source>
</evidence>
<dbReference type="EMBL" id="JACHBS010000001">
    <property type="protein sequence ID" value="MBB5617225.1"/>
    <property type="molecule type" value="Genomic_DNA"/>
</dbReference>
<protein>
    <submittedName>
        <fullName evidence="1">Uncharacterized protein</fullName>
    </submittedName>
</protein>
<sequence>MTFRAMYRGTCGSCGDPIVPGDECAYEEGSVVHEDCVGAPRVRVTVKRAEMCTSCWLERPCPCDDDRSAA</sequence>
<name>A0A840X7U8_9MICO</name>
<dbReference type="Proteomes" id="UP000552883">
    <property type="component" value="Unassembled WGS sequence"/>
</dbReference>
<organism evidence="1 2">
    <name type="scientific">Microcella frigidaquae</name>
    <dbReference type="NCBI Taxonomy" id="424758"/>
    <lineage>
        <taxon>Bacteria</taxon>
        <taxon>Bacillati</taxon>
        <taxon>Actinomycetota</taxon>
        <taxon>Actinomycetes</taxon>
        <taxon>Micrococcales</taxon>
        <taxon>Microbacteriaceae</taxon>
        <taxon>Microcella</taxon>
    </lineage>
</organism>
<keyword evidence="2" id="KW-1185">Reference proteome</keyword>
<dbReference type="AlphaFoldDB" id="A0A840X7U8"/>